<keyword evidence="4" id="KW-1185">Reference proteome</keyword>
<dbReference type="OrthoDB" id="1870516at2759"/>
<keyword evidence="1" id="KW-0812">Transmembrane</keyword>
<gene>
    <name evidence="3" type="ORF">HHK36_016800</name>
</gene>
<feature type="chain" id="PRO_5032961246" description="Wall-associated receptor kinase C-terminal domain-containing protein" evidence="2">
    <location>
        <begin position="26"/>
        <end position="270"/>
    </location>
</feature>
<evidence type="ECO:0008006" key="5">
    <source>
        <dbReference type="Google" id="ProtNLM"/>
    </source>
</evidence>
<keyword evidence="2" id="KW-0732">Signal</keyword>
<dbReference type="OMA" id="DHIPNIC"/>
<accession>A0A834Z1Z4</accession>
<keyword evidence="1" id="KW-0472">Membrane</keyword>
<dbReference type="Proteomes" id="UP000655225">
    <property type="component" value="Unassembled WGS sequence"/>
</dbReference>
<protein>
    <recommendedName>
        <fullName evidence="5">Wall-associated receptor kinase C-terminal domain-containing protein</fullName>
    </recommendedName>
</protein>
<dbReference type="EMBL" id="JABCRI010000011">
    <property type="protein sequence ID" value="KAF8397875.1"/>
    <property type="molecule type" value="Genomic_DNA"/>
</dbReference>
<proteinExistence type="predicted"/>
<dbReference type="PANTHER" id="PTHR33355:SF11">
    <property type="entry name" value="WALL-ASSOCIATED RECEPTOR KINASE GALACTURONAN-BINDING DOMAIN-CONTAINING PROTEIN"/>
    <property type="match status" value="1"/>
</dbReference>
<keyword evidence="1" id="KW-1133">Transmembrane helix</keyword>
<name>A0A834Z1Z4_TETSI</name>
<evidence type="ECO:0000313" key="3">
    <source>
        <dbReference type="EMBL" id="KAF8397875.1"/>
    </source>
</evidence>
<sequence>MQPIKKTILLYFLILNLTFCSPSTAQPTSTRFCGKMKIQTPFSLKNSSQDTPLNRMLLCKSQKLYFRTSLGLFSVSSIDYRAKTLTISHPSCSSSLHFVSPSLLSAGFPSPPQPNSLLLFNCLSQRNLISPILHNCTHFNGCSALSVTQEKDQAPSSCLLVDDSDKLEMSFDPKALNCSHYSRVYWDSSSLDEGVELGTRISFDIPDHIPNVCDECNKAQGNCGVGLRCICHPKECKDKVYSRGISMDPVGNTLFSFLFCIVIVVSFMGC</sequence>
<dbReference type="PANTHER" id="PTHR33355">
    <property type="entry name" value="WALL-ASSOCIATED RECEPTOR KINASE CARBOXY-TERMINAL PROTEIN-RELATED"/>
    <property type="match status" value="1"/>
</dbReference>
<evidence type="ECO:0000256" key="2">
    <source>
        <dbReference type="SAM" id="SignalP"/>
    </source>
</evidence>
<comment type="caution">
    <text evidence="3">The sequence shown here is derived from an EMBL/GenBank/DDBJ whole genome shotgun (WGS) entry which is preliminary data.</text>
</comment>
<reference evidence="3 4" key="1">
    <citation type="submission" date="2020-04" db="EMBL/GenBank/DDBJ databases">
        <title>Plant Genome Project.</title>
        <authorList>
            <person name="Zhang R.-G."/>
        </authorList>
    </citation>
    <scope>NUCLEOTIDE SEQUENCE [LARGE SCALE GENOMIC DNA]</scope>
    <source>
        <strain evidence="3">YNK0</strain>
        <tissue evidence="3">Leaf</tissue>
    </source>
</reference>
<feature type="signal peptide" evidence="2">
    <location>
        <begin position="1"/>
        <end position="25"/>
    </location>
</feature>
<feature type="transmembrane region" description="Helical" evidence="1">
    <location>
        <begin position="250"/>
        <end position="269"/>
    </location>
</feature>
<evidence type="ECO:0000313" key="4">
    <source>
        <dbReference type="Proteomes" id="UP000655225"/>
    </source>
</evidence>
<organism evidence="3 4">
    <name type="scientific">Tetracentron sinense</name>
    <name type="common">Spur-leaf</name>
    <dbReference type="NCBI Taxonomy" id="13715"/>
    <lineage>
        <taxon>Eukaryota</taxon>
        <taxon>Viridiplantae</taxon>
        <taxon>Streptophyta</taxon>
        <taxon>Embryophyta</taxon>
        <taxon>Tracheophyta</taxon>
        <taxon>Spermatophyta</taxon>
        <taxon>Magnoliopsida</taxon>
        <taxon>Trochodendrales</taxon>
        <taxon>Trochodendraceae</taxon>
        <taxon>Tetracentron</taxon>
    </lineage>
</organism>
<dbReference type="AlphaFoldDB" id="A0A834Z1Z4"/>
<evidence type="ECO:0000256" key="1">
    <source>
        <dbReference type="SAM" id="Phobius"/>
    </source>
</evidence>